<sequence>MKTAISVPDDTFERVNRKAAEIGINRSEFFSRAAELYLRQLEADDLTERINESIRRAGPDAQQEARDFARFSQMQAARYVEDDEW</sequence>
<accession>A0ABT2GVE0</accession>
<keyword evidence="3" id="KW-1185">Reference proteome</keyword>
<organism evidence="2 3">
    <name type="scientific">Herbiconiux aconitum</name>
    <dbReference type="NCBI Taxonomy" id="2970913"/>
    <lineage>
        <taxon>Bacteria</taxon>
        <taxon>Bacillati</taxon>
        <taxon>Actinomycetota</taxon>
        <taxon>Actinomycetes</taxon>
        <taxon>Micrococcales</taxon>
        <taxon>Microbacteriaceae</taxon>
        <taxon>Herbiconiux</taxon>
    </lineage>
</organism>
<dbReference type="Gene3D" id="1.10.1220.10">
    <property type="entry name" value="Met repressor-like"/>
    <property type="match status" value="1"/>
</dbReference>
<feature type="domain" description="Ribbon-helix-helix protein CopG" evidence="1">
    <location>
        <begin position="3"/>
        <end position="40"/>
    </location>
</feature>
<evidence type="ECO:0000313" key="3">
    <source>
        <dbReference type="Proteomes" id="UP001165584"/>
    </source>
</evidence>
<name>A0ABT2GVE0_9MICO</name>
<dbReference type="InterPro" id="IPR002145">
    <property type="entry name" value="CopG"/>
</dbReference>
<dbReference type="InterPro" id="IPR013321">
    <property type="entry name" value="Arc_rbn_hlx_hlx"/>
</dbReference>
<proteinExistence type="predicted"/>
<comment type="caution">
    <text evidence="2">The sequence shown here is derived from an EMBL/GenBank/DDBJ whole genome shotgun (WGS) entry which is preliminary data.</text>
</comment>
<dbReference type="CDD" id="cd21631">
    <property type="entry name" value="RHH_CopG_NikR-like"/>
    <property type="match status" value="1"/>
</dbReference>
<dbReference type="Proteomes" id="UP001165584">
    <property type="component" value="Unassembled WGS sequence"/>
</dbReference>
<dbReference type="Pfam" id="PF01402">
    <property type="entry name" value="RHH_1"/>
    <property type="match status" value="1"/>
</dbReference>
<dbReference type="RefSeq" id="WP_259510051.1">
    <property type="nucleotide sequence ID" value="NZ_JANLCM010000002.1"/>
</dbReference>
<evidence type="ECO:0000259" key="1">
    <source>
        <dbReference type="Pfam" id="PF01402"/>
    </source>
</evidence>
<gene>
    <name evidence="2" type="ORF">N1027_18660</name>
</gene>
<reference evidence="2" key="1">
    <citation type="submission" date="2022-08" db="EMBL/GenBank/DDBJ databases">
        <authorList>
            <person name="Deng Y."/>
            <person name="Han X.-F."/>
            <person name="Zhang Y.-Q."/>
        </authorList>
    </citation>
    <scope>NUCLEOTIDE SEQUENCE</scope>
    <source>
        <strain evidence="2">CPCC 205763</strain>
    </source>
</reference>
<evidence type="ECO:0000313" key="2">
    <source>
        <dbReference type="EMBL" id="MCS5720158.1"/>
    </source>
</evidence>
<protein>
    <submittedName>
        <fullName evidence="2">Ribbon-helix-helix domain-containing protein</fullName>
    </submittedName>
</protein>
<dbReference type="EMBL" id="JANLCM010000002">
    <property type="protein sequence ID" value="MCS5720158.1"/>
    <property type="molecule type" value="Genomic_DNA"/>
</dbReference>